<reference evidence="1" key="1">
    <citation type="journal article" date="2016" name="Nat. Genet.">
        <title>A high-quality carrot genome assembly provides new insights into carotenoid accumulation and asterid genome evolution.</title>
        <authorList>
            <person name="Iorizzo M."/>
            <person name="Ellison S."/>
            <person name="Senalik D."/>
            <person name="Zeng P."/>
            <person name="Satapoomin P."/>
            <person name="Huang J."/>
            <person name="Bowman M."/>
            <person name="Iovene M."/>
            <person name="Sanseverino W."/>
            <person name="Cavagnaro P."/>
            <person name="Yildiz M."/>
            <person name="Macko-Podgorni A."/>
            <person name="Moranska E."/>
            <person name="Grzebelus E."/>
            <person name="Grzebelus D."/>
            <person name="Ashrafi H."/>
            <person name="Zheng Z."/>
            <person name="Cheng S."/>
            <person name="Spooner D."/>
            <person name="Van Deynze A."/>
            <person name="Simon P."/>
        </authorList>
    </citation>
    <scope>NUCLEOTIDE SEQUENCE [LARGE SCALE GENOMIC DNA]</scope>
    <source>
        <tissue evidence="1">Leaf</tissue>
    </source>
</reference>
<accession>A0A161WXA4</accession>
<name>A0A161WXA4_DAUCS</name>
<sequence length="70" mass="8487">MYSFRIIFFEMLFQDEFEICRALKNFRKYGEYPHGWEDSSKTEILDMILARSTDDRELPNDVLRVVESML</sequence>
<proteinExistence type="predicted"/>
<dbReference type="AlphaFoldDB" id="A0A161WXA4"/>
<evidence type="ECO:0000313" key="1">
    <source>
        <dbReference type="EMBL" id="KZN03335.1"/>
    </source>
</evidence>
<gene>
    <name evidence="1" type="ORF">DCAR_012091</name>
</gene>
<dbReference type="EMBL" id="LNRQ01000003">
    <property type="protein sequence ID" value="KZN03335.1"/>
    <property type="molecule type" value="Genomic_DNA"/>
</dbReference>
<protein>
    <submittedName>
        <fullName evidence="1">Uncharacterized protein</fullName>
    </submittedName>
</protein>
<organism evidence="1">
    <name type="scientific">Daucus carota subsp. sativus</name>
    <name type="common">Carrot</name>
    <dbReference type="NCBI Taxonomy" id="79200"/>
    <lineage>
        <taxon>Eukaryota</taxon>
        <taxon>Viridiplantae</taxon>
        <taxon>Streptophyta</taxon>
        <taxon>Embryophyta</taxon>
        <taxon>Tracheophyta</taxon>
        <taxon>Spermatophyta</taxon>
        <taxon>Magnoliopsida</taxon>
        <taxon>eudicotyledons</taxon>
        <taxon>Gunneridae</taxon>
        <taxon>Pentapetalae</taxon>
        <taxon>asterids</taxon>
        <taxon>campanulids</taxon>
        <taxon>Apiales</taxon>
        <taxon>Apiaceae</taxon>
        <taxon>Apioideae</taxon>
        <taxon>Scandiceae</taxon>
        <taxon>Daucinae</taxon>
        <taxon>Daucus</taxon>
        <taxon>Daucus sect. Daucus</taxon>
    </lineage>
</organism>
<comment type="caution">
    <text evidence="1">The sequence shown here is derived from an EMBL/GenBank/DDBJ whole genome shotgun (WGS) entry which is preliminary data.</text>
</comment>
<dbReference type="Gramene" id="KZN03335">
    <property type="protein sequence ID" value="KZN03335"/>
    <property type="gene ID" value="DCAR_012091"/>
</dbReference>